<reference evidence="2" key="1">
    <citation type="submission" date="2024-03" db="EMBL/GenBank/DDBJ databases">
        <title>Complete genome sequence of Sulfurisphaera javensis strain KD-1.</title>
        <authorList>
            <person name="Sakai H."/>
            <person name="Nur N."/>
            <person name="Suwanto A."/>
            <person name="Kurosawa N."/>
        </authorList>
    </citation>
    <scope>NUCLEOTIDE SEQUENCE</scope>
    <source>
        <strain evidence="2">KD-1</strain>
    </source>
</reference>
<keyword evidence="1" id="KW-1133">Transmembrane helix</keyword>
<sequence length="109" mass="12876">MLSLIFNSSYFIGLFLLILYLLGNELERLYYIKFSGNRLVYIELKFKTYLKRYQGHYNFSFLKIATAIIQYVSPLYSFDISSSGLQQFLTKVISYPFDLRNSKTLVFFG</sequence>
<organism evidence="2">
    <name type="scientific">Sulfurisphaera javensis</name>
    <dbReference type="NCBI Taxonomy" id="2049879"/>
    <lineage>
        <taxon>Archaea</taxon>
        <taxon>Thermoproteota</taxon>
        <taxon>Thermoprotei</taxon>
        <taxon>Sulfolobales</taxon>
        <taxon>Sulfolobaceae</taxon>
        <taxon>Sulfurisphaera</taxon>
    </lineage>
</organism>
<evidence type="ECO:0000313" key="2">
    <source>
        <dbReference type="EMBL" id="BFH74618.1"/>
    </source>
</evidence>
<accession>A0AAT9GVH4</accession>
<keyword evidence="1" id="KW-0812">Transmembrane</keyword>
<keyword evidence="1" id="KW-0472">Membrane</keyword>
<dbReference type="AlphaFoldDB" id="A0AAT9GVH4"/>
<protein>
    <submittedName>
        <fullName evidence="2">Uncharacterized protein</fullName>
    </submittedName>
</protein>
<dbReference type="KEGG" id="sjv:SJAV_25620"/>
<feature type="transmembrane region" description="Helical" evidence="1">
    <location>
        <begin position="6"/>
        <end position="23"/>
    </location>
</feature>
<evidence type="ECO:0000256" key="1">
    <source>
        <dbReference type="SAM" id="Phobius"/>
    </source>
</evidence>
<dbReference type="EMBL" id="AP031322">
    <property type="protein sequence ID" value="BFH74618.1"/>
    <property type="molecule type" value="Genomic_DNA"/>
</dbReference>
<gene>
    <name evidence="2" type="ORF">SJAV_25620</name>
</gene>
<name>A0AAT9GVH4_9CREN</name>
<proteinExistence type="predicted"/>